<keyword evidence="4" id="KW-0645">Protease</keyword>
<dbReference type="PANTHER" id="PTHR24006">
    <property type="entry name" value="UBIQUITIN CARBOXYL-TERMINAL HYDROLASE"/>
    <property type="match status" value="1"/>
</dbReference>
<feature type="compositionally biased region" description="Basic and acidic residues" evidence="8">
    <location>
        <begin position="743"/>
        <end position="755"/>
    </location>
</feature>
<dbReference type="InterPro" id="IPR001394">
    <property type="entry name" value="Peptidase_C19_UCH"/>
</dbReference>
<comment type="similarity">
    <text evidence="2">Belongs to the peptidase C19 family.</text>
</comment>
<feature type="compositionally biased region" description="Polar residues" evidence="8">
    <location>
        <begin position="603"/>
        <end position="617"/>
    </location>
</feature>
<dbReference type="Gene3D" id="3.90.70.10">
    <property type="entry name" value="Cysteine proteinases"/>
    <property type="match status" value="2"/>
</dbReference>
<evidence type="ECO:0000259" key="9">
    <source>
        <dbReference type="PROSITE" id="PS50235"/>
    </source>
</evidence>
<dbReference type="InterPro" id="IPR050164">
    <property type="entry name" value="Peptidase_C19"/>
</dbReference>
<evidence type="ECO:0000256" key="5">
    <source>
        <dbReference type="ARBA" id="ARBA00022786"/>
    </source>
</evidence>
<dbReference type="GeneID" id="63796094"/>
<dbReference type="CDD" id="cd02670">
    <property type="entry name" value="Peptidase_C19N"/>
    <property type="match status" value="1"/>
</dbReference>
<evidence type="ECO:0000256" key="2">
    <source>
        <dbReference type="ARBA" id="ARBA00009085"/>
    </source>
</evidence>
<dbReference type="AlphaFoldDB" id="A0A364L4Y9"/>
<feature type="domain" description="USP" evidence="9">
    <location>
        <begin position="116"/>
        <end position="542"/>
    </location>
</feature>
<feature type="region of interest" description="Disordered" evidence="8">
    <location>
        <begin position="603"/>
        <end position="755"/>
    </location>
</feature>
<organism evidence="10 11">
    <name type="scientific">Talaromyces amestolkiae</name>
    <dbReference type="NCBI Taxonomy" id="1196081"/>
    <lineage>
        <taxon>Eukaryota</taxon>
        <taxon>Fungi</taxon>
        <taxon>Dikarya</taxon>
        <taxon>Ascomycota</taxon>
        <taxon>Pezizomycotina</taxon>
        <taxon>Eurotiomycetes</taxon>
        <taxon>Eurotiomycetidae</taxon>
        <taxon>Eurotiales</taxon>
        <taxon>Trichocomaceae</taxon>
        <taxon>Talaromyces</taxon>
        <taxon>Talaromyces sect. Talaromyces</taxon>
    </lineage>
</organism>
<dbReference type="OrthoDB" id="6287070at2759"/>
<dbReference type="STRING" id="1196081.A0A364L4Y9"/>
<evidence type="ECO:0000256" key="3">
    <source>
        <dbReference type="ARBA" id="ARBA00012759"/>
    </source>
</evidence>
<dbReference type="Pfam" id="PF00443">
    <property type="entry name" value="UCH"/>
    <property type="match status" value="1"/>
</dbReference>
<reference evidence="10 11" key="1">
    <citation type="journal article" date="2017" name="Biotechnol. Biofuels">
        <title>Differential beta-glucosidase expression as a function of carbon source availability in Talaromyces amestolkiae: a genomic and proteomic approach.</title>
        <authorList>
            <person name="de Eugenio L.I."/>
            <person name="Mendez-Liter J.A."/>
            <person name="Nieto-Dominguez M."/>
            <person name="Alonso L."/>
            <person name="Gil-Munoz J."/>
            <person name="Barriuso J."/>
            <person name="Prieto A."/>
            <person name="Martinez M.J."/>
        </authorList>
    </citation>
    <scope>NUCLEOTIDE SEQUENCE [LARGE SCALE GENOMIC DNA]</scope>
    <source>
        <strain evidence="10 11">CIB</strain>
    </source>
</reference>
<sequence>MSGIQRFLTKRGEKHRRQVKQGKESHNPGVRSYLRGLVIKSEAVPSSDTSEGQKVKKLEQRLASIGILDLNSAQIHGALTSPYAQGDTEKAFDLLMIIEDSIEGILQDYNPDVKLVGAVNRQGVTCYLDALLFAMFARLDFFEAILYRPFTDNNDPRRKLVILLRLWVNMLRSGRLITTDITEHLQEALSECGWPEAAKLCQQDASEAFTFVTEKLELPLLTLKMDIYHTGKEDVADDHKFINERLLEVAIPPEHEDGTAITLEECLETYFNNKIEVKRYLERRGTINSVRSFDSTTKAGTVHVETVEVGSSAPSPIRTSSPKLEYPMPEKFSVSSMLTRRSSIVQERFVPDKDSHDDLIHPGRKRKGSYRKEVMMPAWQFFSLIPWYTDNTPMNDAQVAAHFSSKRPILGMCLKRYSILPNGNAIRLNTFVDIPTEIGLPHFIQDDRLDEDGPLYGNFKLSLQSVVCHRGNSVDSGHYISLVRGTKFDLPSTSHSAETNIGAENSDLWMRFDDLAADRVTRVNIEQALKEESPYLLFYQIVPIDEGLTEEYLSDKRTSFISGSEDLHDEPVKEIHLSAVSLESTGRDTSSVRLSFDLSSLRPTLDNTETDASSTVPDRTMTDIKDNAQNNTSLRDAFAARRSLSIPRRGKESQSRSRSRGGDQSGEKRLSTAFSRFTSRMSKEKSIENPSANADEHEGQADAEDGTVPSIAYDENEVKEPERGRDMTTKQNNGKQRRKQSTNKKERPDRECLVM</sequence>
<accession>A0A364L4Y9</accession>
<dbReference type="PROSITE" id="PS50235">
    <property type="entry name" value="USP_3"/>
    <property type="match status" value="1"/>
</dbReference>
<dbReference type="EMBL" id="MIKG01000013">
    <property type="protein sequence ID" value="RAO70866.1"/>
    <property type="molecule type" value="Genomic_DNA"/>
</dbReference>
<evidence type="ECO:0000256" key="8">
    <source>
        <dbReference type="SAM" id="MobiDB-lite"/>
    </source>
</evidence>
<evidence type="ECO:0000256" key="1">
    <source>
        <dbReference type="ARBA" id="ARBA00000707"/>
    </source>
</evidence>
<keyword evidence="5" id="KW-0833">Ubl conjugation pathway</keyword>
<feature type="compositionally biased region" description="Basic and acidic residues" evidence="8">
    <location>
        <begin position="716"/>
        <end position="728"/>
    </location>
</feature>
<comment type="caution">
    <text evidence="10">The sequence shown here is derived from an EMBL/GenBank/DDBJ whole genome shotgun (WGS) entry which is preliminary data.</text>
</comment>
<keyword evidence="7" id="KW-0788">Thiol protease</keyword>
<dbReference type="GO" id="GO:0006508">
    <property type="term" value="P:proteolysis"/>
    <property type="evidence" value="ECO:0007669"/>
    <property type="project" value="UniProtKB-KW"/>
</dbReference>
<dbReference type="Proteomes" id="UP000249363">
    <property type="component" value="Unassembled WGS sequence"/>
</dbReference>
<evidence type="ECO:0000313" key="10">
    <source>
        <dbReference type="EMBL" id="RAO70866.1"/>
    </source>
</evidence>
<dbReference type="EC" id="3.4.19.12" evidence="3"/>
<comment type="catalytic activity">
    <reaction evidence="1">
        <text>Thiol-dependent hydrolysis of ester, thioester, amide, peptide and isopeptide bonds formed by the C-terminal Gly of ubiquitin (a 76-residue protein attached to proteins as an intracellular targeting signal).</text>
        <dbReference type="EC" id="3.4.19.12"/>
    </reaction>
</comment>
<keyword evidence="6" id="KW-0378">Hydrolase</keyword>
<dbReference type="PANTHER" id="PTHR24006:SF722">
    <property type="entry name" value="UBIQUITIN CARBOXYL-TERMINAL HYDROLASE 48"/>
    <property type="match status" value="1"/>
</dbReference>
<protein>
    <recommendedName>
        <fullName evidence="3">ubiquitinyl hydrolase 1</fullName>
        <ecNumber evidence="3">3.4.19.12</ecNumber>
    </recommendedName>
</protein>
<dbReference type="GO" id="GO:0005829">
    <property type="term" value="C:cytosol"/>
    <property type="evidence" value="ECO:0007669"/>
    <property type="project" value="TreeGrafter"/>
</dbReference>
<dbReference type="SUPFAM" id="SSF54001">
    <property type="entry name" value="Cysteine proteinases"/>
    <property type="match status" value="1"/>
</dbReference>
<dbReference type="GO" id="GO:0016579">
    <property type="term" value="P:protein deubiquitination"/>
    <property type="evidence" value="ECO:0007669"/>
    <property type="project" value="InterPro"/>
</dbReference>
<proteinExistence type="inferred from homology"/>
<evidence type="ECO:0000256" key="6">
    <source>
        <dbReference type="ARBA" id="ARBA00022801"/>
    </source>
</evidence>
<feature type="compositionally biased region" description="Basic residues" evidence="8">
    <location>
        <begin position="8"/>
        <end position="20"/>
    </location>
</feature>
<dbReference type="InterPro" id="IPR038765">
    <property type="entry name" value="Papain-like_cys_pep_sf"/>
</dbReference>
<dbReference type="RefSeq" id="XP_040735382.1">
    <property type="nucleotide sequence ID" value="XM_040879512.1"/>
</dbReference>
<evidence type="ECO:0000256" key="7">
    <source>
        <dbReference type="ARBA" id="ARBA00022807"/>
    </source>
</evidence>
<dbReference type="GO" id="GO:0004843">
    <property type="term" value="F:cysteine-type deubiquitinase activity"/>
    <property type="evidence" value="ECO:0007669"/>
    <property type="project" value="UniProtKB-EC"/>
</dbReference>
<gene>
    <name evidence="10" type="ORF">BHQ10_006878</name>
</gene>
<dbReference type="InterPro" id="IPR028889">
    <property type="entry name" value="USP"/>
</dbReference>
<name>A0A364L4Y9_TALAM</name>
<keyword evidence="11" id="KW-1185">Reference proteome</keyword>
<evidence type="ECO:0000313" key="11">
    <source>
        <dbReference type="Proteomes" id="UP000249363"/>
    </source>
</evidence>
<dbReference type="GO" id="GO:0005634">
    <property type="term" value="C:nucleus"/>
    <property type="evidence" value="ECO:0007669"/>
    <property type="project" value="UniProtKB-SubCell"/>
</dbReference>
<feature type="region of interest" description="Disordered" evidence="8">
    <location>
        <begin position="1"/>
        <end position="29"/>
    </location>
</feature>
<evidence type="ECO:0000256" key="4">
    <source>
        <dbReference type="ARBA" id="ARBA00022670"/>
    </source>
</evidence>